<dbReference type="OrthoDB" id="9815791at2"/>
<feature type="domain" description="Alcohol dehydrogenase iron-type/glycerol dehydrogenase GldA" evidence="4">
    <location>
        <begin position="27"/>
        <end position="194"/>
    </location>
</feature>
<reference evidence="7" key="1">
    <citation type="submission" date="2016-10" db="EMBL/GenBank/DDBJ databases">
        <authorList>
            <person name="Varghese N."/>
            <person name="Submissions S."/>
        </authorList>
    </citation>
    <scope>NUCLEOTIDE SEQUENCE [LARGE SCALE GENOMIC DNA]</scope>
    <source>
        <strain evidence="7">DSM 17875</strain>
    </source>
</reference>
<comment type="similarity">
    <text evidence="2">Belongs to the iron-containing alcohol dehydrogenase family.</text>
</comment>
<dbReference type="InterPro" id="IPR001670">
    <property type="entry name" value="ADH_Fe/GldA"/>
</dbReference>
<evidence type="ECO:0000256" key="1">
    <source>
        <dbReference type="ARBA" id="ARBA00001962"/>
    </source>
</evidence>
<dbReference type="InterPro" id="IPR039697">
    <property type="entry name" value="Alcohol_dehydrogenase_Fe"/>
</dbReference>
<evidence type="ECO:0000259" key="5">
    <source>
        <dbReference type="Pfam" id="PF25137"/>
    </source>
</evidence>
<sequence length="400" mass="42550">MNLISTIRTRINGRVLPMINMPKPFSFVGAGSALSLCREIAGTGVKRVLLITDGPLFKMGLVDPIVASLKDSGLTVEVYSDVVPDPGFDVVMAGVDKLKAFKADAVLAVGGGSSIDCAKAILMCHANNAHPSTLTGIWLYARPRKKILPFFAIPTTAGTGSEVTIAAVVSDKVAQMKYAMVDPKMVPSMVALDPELMVGLPPFITAPTGMDALTHAVEAYISTMATAETDELARMATASVMRNLLEAYNNGSNIQVREAMAVASSMAGLAFTRAGVGYVHAFAHQMGGLYHVPHGLANAIILPLVLEFSKIKCAHRLADLARVSGIGKSGASDSQLADAFIAKIREMNAAMDIPQTIKELKREDFAKIIDRALAEAHGTYGVPRYMSREDSSEMLTKLLA</sequence>
<dbReference type="RefSeq" id="WP_090194732.1">
    <property type="nucleotide sequence ID" value="NZ_LT629785.1"/>
</dbReference>
<comment type="cofactor">
    <cofactor evidence="1">
        <name>Fe cation</name>
        <dbReference type="ChEBI" id="CHEBI:24875"/>
    </cofactor>
</comment>
<evidence type="ECO:0000256" key="2">
    <source>
        <dbReference type="ARBA" id="ARBA00007358"/>
    </source>
</evidence>
<keyword evidence="7" id="KW-1185">Reference proteome</keyword>
<dbReference type="AlphaFoldDB" id="A0A1H2G6T7"/>
<dbReference type="Gene3D" id="1.20.1090.10">
    <property type="entry name" value="Dehydroquinate synthase-like - alpha domain"/>
    <property type="match status" value="1"/>
</dbReference>
<dbReference type="PANTHER" id="PTHR11496">
    <property type="entry name" value="ALCOHOL DEHYDROGENASE"/>
    <property type="match status" value="1"/>
</dbReference>
<proteinExistence type="inferred from homology"/>
<dbReference type="GO" id="GO:0004022">
    <property type="term" value="F:alcohol dehydrogenase (NAD+) activity"/>
    <property type="evidence" value="ECO:0007669"/>
    <property type="project" value="TreeGrafter"/>
</dbReference>
<dbReference type="GO" id="GO:0046872">
    <property type="term" value="F:metal ion binding"/>
    <property type="evidence" value="ECO:0007669"/>
    <property type="project" value="InterPro"/>
</dbReference>
<gene>
    <name evidence="6" type="ORF">SAMN05216296_2079</name>
</gene>
<feature type="domain" description="Fe-containing alcohol dehydrogenase-like C-terminal" evidence="5">
    <location>
        <begin position="205"/>
        <end position="397"/>
    </location>
</feature>
<dbReference type="FunFam" id="3.40.50.1970:FF:000003">
    <property type="entry name" value="Alcohol dehydrogenase, iron-containing"/>
    <property type="match status" value="1"/>
</dbReference>
<protein>
    <submittedName>
        <fullName evidence="6">Alcohol dehydrogenase, class IV</fullName>
    </submittedName>
</protein>
<dbReference type="Pfam" id="PF25137">
    <property type="entry name" value="ADH_Fe_C"/>
    <property type="match status" value="1"/>
</dbReference>
<evidence type="ECO:0000259" key="4">
    <source>
        <dbReference type="Pfam" id="PF00465"/>
    </source>
</evidence>
<evidence type="ECO:0000313" key="6">
    <source>
        <dbReference type="EMBL" id="SDU15230.1"/>
    </source>
</evidence>
<dbReference type="SUPFAM" id="SSF56796">
    <property type="entry name" value="Dehydroquinate synthase-like"/>
    <property type="match status" value="1"/>
</dbReference>
<evidence type="ECO:0000256" key="3">
    <source>
        <dbReference type="ARBA" id="ARBA00023002"/>
    </source>
</evidence>
<dbReference type="FunFam" id="1.20.1090.10:FF:000001">
    <property type="entry name" value="Aldehyde-alcohol dehydrogenase"/>
    <property type="match status" value="1"/>
</dbReference>
<evidence type="ECO:0000313" key="7">
    <source>
        <dbReference type="Proteomes" id="UP000243232"/>
    </source>
</evidence>
<dbReference type="Gene3D" id="3.40.50.1970">
    <property type="match status" value="1"/>
</dbReference>
<dbReference type="Pfam" id="PF00465">
    <property type="entry name" value="Fe-ADH"/>
    <property type="match status" value="1"/>
</dbReference>
<keyword evidence="3" id="KW-0560">Oxidoreductase</keyword>
<dbReference type="InterPro" id="IPR056798">
    <property type="entry name" value="ADH_Fe_C"/>
</dbReference>
<dbReference type="Proteomes" id="UP000243232">
    <property type="component" value="Chromosome I"/>
</dbReference>
<dbReference type="CDD" id="cd08189">
    <property type="entry name" value="Fe-ADH-like"/>
    <property type="match status" value="1"/>
</dbReference>
<dbReference type="STRING" id="364197.SAMN05216296_2079"/>
<name>A0A1H2G6T7_9PSED</name>
<dbReference type="PANTHER" id="PTHR11496:SF102">
    <property type="entry name" value="ALCOHOL DEHYDROGENASE 4"/>
    <property type="match status" value="1"/>
</dbReference>
<dbReference type="EMBL" id="LT629785">
    <property type="protein sequence ID" value="SDU15230.1"/>
    <property type="molecule type" value="Genomic_DNA"/>
</dbReference>
<accession>A0A1H2G6T7</accession>
<organism evidence="6 7">
    <name type="scientific">Pseudomonas pohangensis</name>
    <dbReference type="NCBI Taxonomy" id="364197"/>
    <lineage>
        <taxon>Bacteria</taxon>
        <taxon>Pseudomonadati</taxon>
        <taxon>Pseudomonadota</taxon>
        <taxon>Gammaproteobacteria</taxon>
        <taxon>Pseudomonadales</taxon>
        <taxon>Pseudomonadaceae</taxon>
        <taxon>Pseudomonas</taxon>
    </lineage>
</organism>